<name>A0A3B8DJD9_9CAUD</name>
<dbReference type="Proteomes" id="UP000279491">
    <property type="component" value="Segment"/>
</dbReference>
<accession>A0A3B8DJD9</accession>
<sequence length="166" mass="17615">MADYSNVMLQQCPGSIGDTSEYNIDGACFVSESVASVVCGQIVAVKSVVDGYKEITNQIPGGLAYGVALRSALVLGKNANGRRAYLSGDPISVVSHGRVWVLTNTIQSQPRPGSAVKTSASGIASNAGSEIYGWTYTGGFIKWDETYWLVEVQIKQSSAFLRPDAV</sequence>
<dbReference type="EMBL" id="MH845412">
    <property type="protein sequence ID" value="AYJ73304.1"/>
    <property type="molecule type" value="Genomic_DNA"/>
</dbReference>
<keyword evidence="2" id="KW-1185">Reference proteome</keyword>
<organism evidence="1">
    <name type="scientific">Cronobacter phage CS01</name>
    <dbReference type="NCBI Taxonomy" id="2496544"/>
    <lineage>
        <taxon>Viruses</taxon>
        <taxon>Duplodnaviria</taxon>
        <taxon>Heunggongvirae</taxon>
        <taxon>Uroviricota</taxon>
        <taxon>Caudoviricetes</taxon>
        <taxon>Drexlerviridae</taxon>
        <taxon>Kyungwonvirus</taxon>
        <taxon>Kyungwonvirus CS01</taxon>
    </lineage>
</organism>
<protein>
    <submittedName>
        <fullName evidence="1">Uncharacterized protein</fullName>
    </submittedName>
</protein>
<proteinExistence type="predicted"/>
<reference evidence="1" key="1">
    <citation type="submission" date="2018-09" db="EMBL/GenBank/DDBJ databases">
        <title>Genome Analysis and Characterisation of Bacteriophage CS01 Active against Cronobacter sakazakii.</title>
        <authorList>
            <person name="Kim G.-H."/>
            <person name="Kim J."/>
            <person name="Yoon S.-S."/>
        </authorList>
    </citation>
    <scope>NUCLEOTIDE SEQUENCE [LARGE SCALE GENOMIC DNA]</scope>
</reference>
<gene>
    <name evidence="1" type="ORF">CS01_016</name>
</gene>
<dbReference type="Pfam" id="PF23982">
    <property type="entry name" value="XM1_gp53_minor_capsid"/>
    <property type="match status" value="1"/>
</dbReference>
<evidence type="ECO:0000313" key="2">
    <source>
        <dbReference type="Proteomes" id="UP000279491"/>
    </source>
</evidence>
<evidence type="ECO:0000313" key="1">
    <source>
        <dbReference type="EMBL" id="AYJ73304.1"/>
    </source>
</evidence>
<dbReference type="InterPro" id="IPR056914">
    <property type="entry name" value="Gp53-like"/>
</dbReference>